<dbReference type="InterPro" id="IPR054254">
    <property type="entry name" value="DUF6985"/>
</dbReference>
<dbReference type="RefSeq" id="WP_069512295.1">
    <property type="nucleotide sequence ID" value="NZ_JOTQ01000033.1"/>
</dbReference>
<evidence type="ECO:0000313" key="3">
    <source>
        <dbReference type="Proteomes" id="UP000237319"/>
    </source>
</evidence>
<sequence length="171" mass="20266">MDLLHPIFGELELNEFEEYEAIRLIKFSGLEKEVKITFDDEINEKHCQAYQYFIENLDRITPEIIQSMIEYQNECHDYTDYTASFKYFENTNDVLGNTELFEIVLQTELHGVVTDSNLYHKVMKEELNGTEEERYVVLLFEAKWVNDDYHILSVALANEKVIYVTDENITI</sequence>
<dbReference type="AlphaFoldDB" id="A0A2S5CZN8"/>
<comment type="caution">
    <text evidence="2">The sequence shown here is derived from an EMBL/GenBank/DDBJ whole genome shotgun (WGS) entry which is preliminary data.</text>
</comment>
<accession>A0A2S5CZN8</accession>
<dbReference type="EMBL" id="PGLV01000001">
    <property type="protein sequence ID" value="POZ56232.1"/>
    <property type="molecule type" value="Genomic_DNA"/>
</dbReference>
<keyword evidence="3" id="KW-1185">Reference proteome</keyword>
<protein>
    <recommendedName>
        <fullName evidence="1">DUF6985 domain-containing protein</fullName>
    </recommendedName>
</protein>
<name>A0A2S5CZN8_LYSSH</name>
<evidence type="ECO:0000313" key="2">
    <source>
        <dbReference type="EMBL" id="POZ56232.1"/>
    </source>
</evidence>
<reference evidence="2 3" key="1">
    <citation type="submission" date="2017-11" db="EMBL/GenBank/DDBJ databases">
        <title>Genome sequence of Lysinibacillus sphaericus, a lignin-degrading bacteria isolated from municipal solid waste soil.</title>
        <authorList>
            <person name="Persinoti G.F."/>
            <person name="Paixao D.A."/>
            <person name="Bugg T.D."/>
            <person name="Squina F.M."/>
        </authorList>
    </citation>
    <scope>NUCLEOTIDE SEQUENCE [LARGE SCALE GENOMIC DNA]</scope>
    <source>
        <strain evidence="2 3">A1</strain>
    </source>
</reference>
<evidence type="ECO:0000259" key="1">
    <source>
        <dbReference type="Pfam" id="PF22481"/>
    </source>
</evidence>
<proteinExistence type="predicted"/>
<organism evidence="2 3">
    <name type="scientific">Lysinibacillus sphaericus</name>
    <name type="common">Bacillus sphaericus</name>
    <dbReference type="NCBI Taxonomy" id="1421"/>
    <lineage>
        <taxon>Bacteria</taxon>
        <taxon>Bacillati</taxon>
        <taxon>Bacillota</taxon>
        <taxon>Bacilli</taxon>
        <taxon>Bacillales</taxon>
        <taxon>Bacillaceae</taxon>
        <taxon>Lysinibacillus</taxon>
    </lineage>
</organism>
<gene>
    <name evidence="2" type="ORF">LYSIN_01015</name>
</gene>
<dbReference type="Pfam" id="PF22481">
    <property type="entry name" value="DUF6985"/>
    <property type="match status" value="1"/>
</dbReference>
<dbReference type="Proteomes" id="UP000237319">
    <property type="component" value="Unassembled WGS sequence"/>
</dbReference>
<feature type="domain" description="DUF6985" evidence="1">
    <location>
        <begin position="7"/>
        <end position="168"/>
    </location>
</feature>